<dbReference type="EMBL" id="FZOJ01000006">
    <property type="protein sequence ID" value="SNS21649.1"/>
    <property type="molecule type" value="Genomic_DNA"/>
</dbReference>
<dbReference type="RefSeq" id="WP_089282320.1">
    <property type="nucleotide sequence ID" value="NZ_FZOJ01000006.1"/>
</dbReference>
<evidence type="ECO:0000313" key="1">
    <source>
        <dbReference type="EMBL" id="SNS21649.1"/>
    </source>
</evidence>
<reference evidence="1 2" key="1">
    <citation type="submission" date="2017-06" db="EMBL/GenBank/DDBJ databases">
        <authorList>
            <person name="Kim H.J."/>
            <person name="Triplett B.A."/>
        </authorList>
    </citation>
    <scope>NUCLEOTIDE SEQUENCE [LARGE SCALE GENOMIC DNA]</scope>
    <source>
        <strain evidence="1 2">SCA</strain>
    </source>
</reference>
<accession>A0A239CNY3</accession>
<dbReference type="InterPro" id="IPR013320">
    <property type="entry name" value="ConA-like_dom_sf"/>
</dbReference>
<gene>
    <name evidence="1" type="ORF">SAMN05446037_100666</name>
</gene>
<dbReference type="OrthoDB" id="2088464at2"/>
<dbReference type="Gene3D" id="2.60.120.200">
    <property type="match status" value="1"/>
</dbReference>
<dbReference type="SUPFAM" id="SSF49899">
    <property type="entry name" value="Concanavalin A-like lectins/glucanases"/>
    <property type="match status" value="1"/>
</dbReference>
<name>A0A239CNY3_9FIRM</name>
<dbReference type="AlphaFoldDB" id="A0A239CNY3"/>
<dbReference type="Proteomes" id="UP000198304">
    <property type="component" value="Unassembled WGS sequence"/>
</dbReference>
<proteinExistence type="predicted"/>
<organism evidence="1 2">
    <name type="scientific">Anaerovirgula multivorans</name>
    <dbReference type="NCBI Taxonomy" id="312168"/>
    <lineage>
        <taxon>Bacteria</taxon>
        <taxon>Bacillati</taxon>
        <taxon>Bacillota</taxon>
        <taxon>Clostridia</taxon>
        <taxon>Peptostreptococcales</taxon>
        <taxon>Natronincolaceae</taxon>
        <taxon>Anaerovirgula</taxon>
    </lineage>
</organism>
<keyword evidence="2" id="KW-1185">Reference proteome</keyword>
<sequence>MAIVTKLKSGFIYQSDFSSSLGDQWEASPNVPSRYYTDGTRLHLEGGGTPLYLFFNQLTEEKRFVMDVKNTYNPTQAGEIGGIVIYSDANNFIALEEYFDVDKGIANTYPWLRLVRDYNVYTGYWSKDGKTWQLVGTQNFGEVSPKIGLFVDGSTEHLLVDYVRIFRSVNVYIENPPAGTKLKLLDEDGNEVTEKTNSAHYPTAFDLSLLGIPVTGKFKWEGNSILQDESNRELWGGDEFRFQLSLDLYYTDKDGVYKRVDANEEEFLGYLNSVAGSGTTEFRDIAMTVKNPHSAIFNSVSIEPSMHKDTDHYNQFVSVSVDGSNFSNIAALGSIPALGEKSFYLRVRRATELESAVPEFYFGLNIVSGSVG</sequence>
<evidence type="ECO:0008006" key="3">
    <source>
        <dbReference type="Google" id="ProtNLM"/>
    </source>
</evidence>
<protein>
    <recommendedName>
        <fullName evidence="3">Beta-xylosidase C-terminal Concanavalin A-like domain-containing protein</fullName>
    </recommendedName>
</protein>
<evidence type="ECO:0000313" key="2">
    <source>
        <dbReference type="Proteomes" id="UP000198304"/>
    </source>
</evidence>